<feature type="transmembrane region" description="Helical" evidence="1">
    <location>
        <begin position="48"/>
        <end position="68"/>
    </location>
</feature>
<dbReference type="InterPro" id="IPR044882">
    <property type="entry name" value="I2BP1/2_C3HC4-RING_sf"/>
</dbReference>
<protein>
    <recommendedName>
        <fullName evidence="2">Interferon regulatory factor 2-binding protein 1/2-like C3HC4 zinc finger domain-containing protein</fullName>
    </recommendedName>
</protein>
<dbReference type="Pfam" id="PF25454">
    <property type="entry name" value="zf-C3HC4_IRF-2BP1_2"/>
    <property type="match status" value="1"/>
</dbReference>
<organism evidence="3 4">
    <name type="scientific">Parascaris equorum</name>
    <name type="common">Equine roundworm</name>
    <dbReference type="NCBI Taxonomy" id="6256"/>
    <lineage>
        <taxon>Eukaryota</taxon>
        <taxon>Metazoa</taxon>
        <taxon>Ecdysozoa</taxon>
        <taxon>Nematoda</taxon>
        <taxon>Chromadorea</taxon>
        <taxon>Rhabditida</taxon>
        <taxon>Spirurina</taxon>
        <taxon>Ascaridomorpha</taxon>
        <taxon>Ascaridoidea</taxon>
        <taxon>Ascarididae</taxon>
        <taxon>Parascaris</taxon>
    </lineage>
</organism>
<keyword evidence="1" id="KW-1133">Transmembrane helix</keyword>
<name>A0A914RRS5_PAREQ</name>
<dbReference type="InterPro" id="IPR057414">
    <property type="entry name" value="Zf-C3HC4_IRF-2BP1_2"/>
</dbReference>
<proteinExistence type="predicted"/>
<dbReference type="WBParaSite" id="PEQ_0000465901-mRNA-1">
    <property type="protein sequence ID" value="PEQ_0000465901-mRNA-1"/>
    <property type="gene ID" value="PEQ_0000465901"/>
</dbReference>
<keyword evidence="1" id="KW-0812">Transmembrane</keyword>
<evidence type="ECO:0000313" key="4">
    <source>
        <dbReference type="WBParaSite" id="PEQ_0000465901-mRNA-1"/>
    </source>
</evidence>
<dbReference type="AlphaFoldDB" id="A0A914RRS5"/>
<feature type="domain" description="Interferon regulatory factor 2-binding protein 1/2-like C3HC4 zinc finger" evidence="2">
    <location>
        <begin position="68"/>
        <end position="89"/>
    </location>
</feature>
<sequence length="89" mass="10719">SRNWKVILRRWHWKCNRVCDPFRCIHDWSQNLEDDRNDLIGIYRQSEILMIFISVFYWGFYFISGISLQEVYCPSGEKCPLVGSQTPWA</sequence>
<accession>A0A914RRS5</accession>
<dbReference type="Gene3D" id="1.10.10.1580">
    <property type="entry name" value="Interferon regulatory factor 2-binding protein"/>
    <property type="match status" value="1"/>
</dbReference>
<keyword evidence="1" id="KW-0472">Membrane</keyword>
<evidence type="ECO:0000259" key="2">
    <source>
        <dbReference type="Pfam" id="PF25454"/>
    </source>
</evidence>
<evidence type="ECO:0000313" key="3">
    <source>
        <dbReference type="Proteomes" id="UP000887564"/>
    </source>
</evidence>
<dbReference type="Proteomes" id="UP000887564">
    <property type="component" value="Unplaced"/>
</dbReference>
<keyword evidence="3" id="KW-1185">Reference proteome</keyword>
<evidence type="ECO:0000256" key="1">
    <source>
        <dbReference type="SAM" id="Phobius"/>
    </source>
</evidence>
<reference evidence="4" key="1">
    <citation type="submission" date="2022-11" db="UniProtKB">
        <authorList>
            <consortium name="WormBaseParasite"/>
        </authorList>
    </citation>
    <scope>IDENTIFICATION</scope>
</reference>